<dbReference type="EMBL" id="LEKV01001078">
    <property type="protein sequence ID" value="KVI08937.1"/>
    <property type="molecule type" value="Genomic_DNA"/>
</dbReference>
<protein>
    <submittedName>
        <fullName evidence="3">BSD-like protein</fullName>
    </submittedName>
</protein>
<feature type="region of interest" description="Disordered" evidence="1">
    <location>
        <begin position="78"/>
        <end position="102"/>
    </location>
</feature>
<dbReference type="Proteomes" id="UP000243975">
    <property type="component" value="Unassembled WGS sequence"/>
</dbReference>
<proteinExistence type="predicted"/>
<feature type="region of interest" description="Disordered" evidence="1">
    <location>
        <begin position="386"/>
        <end position="471"/>
    </location>
</feature>
<keyword evidence="4" id="KW-1185">Reference proteome</keyword>
<feature type="region of interest" description="Disordered" evidence="1">
    <location>
        <begin position="276"/>
        <end position="306"/>
    </location>
</feature>
<dbReference type="PANTHER" id="PTHR31923">
    <property type="entry name" value="BSD DOMAIN-CONTAINING PROTEIN"/>
    <property type="match status" value="1"/>
</dbReference>
<sequence>MSWFVRSMANSLKLDDGGGGGDEGHPVNKSTDVLTNKKHEQQVNDDNSPQSPGRGVKEDLSEITRTLTRQLWGVASFLSPSLPPGHSNERSESSDPEASAPEAISGIRRDFAEIGGKFRTGIAKLSNNLDVSEITKMASSFLELESDDDDYGSTDDDGAVGVTDEVVAFATDIAMHPKTWLDFPLLKDENDDEDFDLSDAQQEHALAVERLAPRLGALRIELCPAYMSESSFWKIYFVLLHPRFERHAAELLSTPKIVKVRASLAYELKNRFYPESKKEGPRSNFYPENMLDSAPGERHSVPSSTKLESVPLEISAIETGTPTILANEETEKHPIHSDEIQIVDKSVIQEEPHNQNRGSNVTSVAMEGKDETDDWLKEENSEIVGGRITIPIENDEDVSFSELEDDDDDDDDDGNIPINYKKPTYGSDSSTKDSRGWVQLGRSSTGLGKDSHSSTIERGGSGQVSIHNSERKEPNDWLDGLACTHKRKKWILLIAALGVSTYGAYKVCTLPSVAKKRARAIKFLAALASLVQFLGDSADTIGIMNKDLKQFLQSDSDQIPSSLSQLFKITSSDGFSDSVVRVTRALTVGVLQGSLVETRKGHSDDTGFADKALDKLFSPAGSGFVSVVVGSFAKNMVMAIYADKEVTRGSVVNGSKNSADSVQRWVDVIGDDDKCRELIGDSIQQFVSTMVTVYLDKTMDINPYEQIFSGLSNPKHEENVRDLLAVVANGAIETFVKTSHQVLTNSNTNGNSDSSSTPSYFLRGSSSNVGKVLDGKELASSKLKARKDHNGWVSKMSSSLAIPGNMGFVLDMTGRVTLATMKSFLGFSLNKLSEGMKKSGQEAYRYLTAKSLIVMTIYISLYLHLLSSPWTLVSA</sequence>
<dbReference type="Gene3D" id="1.10.3970.10">
    <property type="entry name" value="BSD domain"/>
    <property type="match status" value="1"/>
</dbReference>
<evidence type="ECO:0000256" key="1">
    <source>
        <dbReference type="SAM" id="MobiDB-lite"/>
    </source>
</evidence>
<dbReference type="AlphaFoldDB" id="A0A103YH08"/>
<feature type="domain" description="BSD" evidence="2">
    <location>
        <begin position="192"/>
        <end position="244"/>
    </location>
</feature>
<evidence type="ECO:0000259" key="2">
    <source>
        <dbReference type="PROSITE" id="PS50858"/>
    </source>
</evidence>
<dbReference type="Pfam" id="PF03909">
    <property type="entry name" value="BSD"/>
    <property type="match status" value="1"/>
</dbReference>
<dbReference type="InterPro" id="IPR005607">
    <property type="entry name" value="BSD_dom"/>
</dbReference>
<gene>
    <name evidence="3" type="ORF">Ccrd_012689</name>
</gene>
<dbReference type="SMART" id="SM00751">
    <property type="entry name" value="BSD"/>
    <property type="match status" value="1"/>
</dbReference>
<comment type="caution">
    <text evidence="3">The sequence shown here is derived from an EMBL/GenBank/DDBJ whole genome shotgun (WGS) entry which is preliminary data.</text>
</comment>
<reference evidence="3 4" key="1">
    <citation type="journal article" date="2016" name="Sci. Rep.">
        <title>The genome sequence of the outbreeding globe artichoke constructed de novo incorporating a phase-aware low-pass sequencing strategy of F1 progeny.</title>
        <authorList>
            <person name="Scaglione D."/>
            <person name="Reyes-Chin-Wo S."/>
            <person name="Acquadro A."/>
            <person name="Froenicke L."/>
            <person name="Portis E."/>
            <person name="Beitel C."/>
            <person name="Tirone M."/>
            <person name="Mauro R."/>
            <person name="Lo Monaco A."/>
            <person name="Mauromicale G."/>
            <person name="Faccioli P."/>
            <person name="Cattivelli L."/>
            <person name="Rieseberg L."/>
            <person name="Michelmore R."/>
            <person name="Lanteri S."/>
        </authorList>
    </citation>
    <scope>NUCLEOTIDE SEQUENCE [LARGE SCALE GENOMIC DNA]</scope>
    <source>
        <strain evidence="3">2C</strain>
    </source>
</reference>
<dbReference type="PANTHER" id="PTHR31923:SF4">
    <property type="entry name" value="BSD DOMAIN-CONTAINING PROTEIN"/>
    <property type="match status" value="1"/>
</dbReference>
<dbReference type="InterPro" id="IPR035925">
    <property type="entry name" value="BSD_dom_sf"/>
</dbReference>
<dbReference type="SUPFAM" id="SSF140383">
    <property type="entry name" value="BSD domain-like"/>
    <property type="match status" value="1"/>
</dbReference>
<feature type="compositionally biased region" description="Acidic residues" evidence="1">
    <location>
        <begin position="393"/>
        <end position="414"/>
    </location>
</feature>
<accession>A0A103YH08</accession>
<organism evidence="3 4">
    <name type="scientific">Cynara cardunculus var. scolymus</name>
    <name type="common">Globe artichoke</name>
    <name type="synonym">Cynara scolymus</name>
    <dbReference type="NCBI Taxonomy" id="59895"/>
    <lineage>
        <taxon>Eukaryota</taxon>
        <taxon>Viridiplantae</taxon>
        <taxon>Streptophyta</taxon>
        <taxon>Embryophyta</taxon>
        <taxon>Tracheophyta</taxon>
        <taxon>Spermatophyta</taxon>
        <taxon>Magnoliopsida</taxon>
        <taxon>eudicotyledons</taxon>
        <taxon>Gunneridae</taxon>
        <taxon>Pentapetalae</taxon>
        <taxon>asterids</taxon>
        <taxon>campanulids</taxon>
        <taxon>Asterales</taxon>
        <taxon>Asteraceae</taxon>
        <taxon>Carduoideae</taxon>
        <taxon>Cardueae</taxon>
        <taxon>Carduinae</taxon>
        <taxon>Cynara</taxon>
    </lineage>
</organism>
<dbReference type="PROSITE" id="PS50858">
    <property type="entry name" value="BSD"/>
    <property type="match status" value="1"/>
</dbReference>
<dbReference type="Gramene" id="KVI08937">
    <property type="protein sequence ID" value="KVI08937"/>
    <property type="gene ID" value="Ccrd_012689"/>
</dbReference>
<evidence type="ECO:0000313" key="4">
    <source>
        <dbReference type="Proteomes" id="UP000243975"/>
    </source>
</evidence>
<feature type="region of interest" description="Disordered" evidence="1">
    <location>
        <begin position="9"/>
        <end position="57"/>
    </location>
</feature>
<name>A0A103YH08_CYNCS</name>
<evidence type="ECO:0000313" key="3">
    <source>
        <dbReference type="EMBL" id="KVI08937.1"/>
    </source>
</evidence>